<reference evidence="2" key="1">
    <citation type="submission" date="2008-12" db="EMBL/GenBank/DDBJ databases">
        <title>Complete sequence of Chloroflexus aggregans DSM 9485.</title>
        <authorList>
            <consortium name="US DOE Joint Genome Institute"/>
            <person name="Lucas S."/>
            <person name="Copeland A."/>
            <person name="Lapidus A."/>
            <person name="Glavina del Rio T."/>
            <person name="Dalin E."/>
            <person name="Tice H."/>
            <person name="Pitluck S."/>
            <person name="Foster B."/>
            <person name="Larimer F."/>
            <person name="Land M."/>
            <person name="Hauser L."/>
            <person name="Kyrpides N."/>
            <person name="Mikhailova N."/>
            <person name="Bryant D."/>
            <person name="Richardson P."/>
        </authorList>
    </citation>
    <scope>NUCLEOTIDE SEQUENCE</scope>
    <source>
        <strain evidence="2">DSM 9485</strain>
    </source>
</reference>
<dbReference type="GO" id="GO:0005975">
    <property type="term" value="P:carbohydrate metabolic process"/>
    <property type="evidence" value="ECO:0007669"/>
    <property type="project" value="InterPro"/>
</dbReference>
<dbReference type="OrthoDB" id="9788151at2"/>
<name>B8GCG4_CHLAD</name>
<dbReference type="KEGG" id="cag:Cagg_2122"/>
<dbReference type="SUPFAM" id="SSF48208">
    <property type="entry name" value="Six-hairpin glycosidases"/>
    <property type="match status" value="1"/>
</dbReference>
<evidence type="ECO:0000256" key="1">
    <source>
        <dbReference type="SAM" id="SignalP"/>
    </source>
</evidence>
<dbReference type="STRING" id="326427.Cagg_2122"/>
<organism evidence="2 3">
    <name type="scientific">Chloroflexus aggregans (strain MD-66 / DSM 9485)</name>
    <dbReference type="NCBI Taxonomy" id="326427"/>
    <lineage>
        <taxon>Bacteria</taxon>
        <taxon>Bacillati</taxon>
        <taxon>Chloroflexota</taxon>
        <taxon>Chloroflexia</taxon>
        <taxon>Chloroflexales</taxon>
        <taxon>Chloroflexineae</taxon>
        <taxon>Chloroflexaceae</taxon>
        <taxon>Chloroflexus</taxon>
    </lineage>
</organism>
<dbReference type="AlphaFoldDB" id="B8GCG4"/>
<dbReference type="InterPro" id="IPR012341">
    <property type="entry name" value="6hp_glycosidase-like_sf"/>
</dbReference>
<sequence>MKHLFLLIALIGLLSNLSTPTTPALAETPATFISLNPIVQPLTPTPVVARISGYNGPASLIIFDGRGRFAGVFNLTIVNGEGWGEVIPRGALGNHWAALFTTDGQMVANGTIYRLDAETTLRTGIDSYDRLYPTVRRFMAADRLSYQLDGQEIVGYRSPDSPLLWLRDHYYQNRAFRYFETDLRSLPEAFARAQAPDGSLPDFVARPEWAIPAFRTPVEADVEYLFVQLIYEAWQVTGDTEWMLRMLPAAQRAIDYTLRDPLRWEPTLGLVKRPFTIDTWDYEYGPAMVNPNTGELGPRHWIDEQTRWGIFHGDNTGLAAALNALALMEEAAGQADLAAVRRVIAADLMTRLNALSWNGRFYTHHVKLIPYDVPGVDEAEQLSLSNAIALNRGILTETQGRAIVAEYLRRLNDPRRIAFAEWYSIDPPFPVGAFDMNGRLGERPGEYANGGIMPLVGGELARGAFRYGYEAYGFNILQRYINLIERTGASYLWYYPTGGIAPANEFLPTDGWGASAMLGALIEGAAGIEDRHIAFNTVTISPRWSADPVYTIHDVYAVARYAAGDGYVAYRWQLTPATDNQPSQINLTATGNGDSFRLRLLVPAGMTPQTVHLNGAPIPLQIEQVGSSRYVTITAAGPIITVTVTLARG</sequence>
<dbReference type="RefSeq" id="WP_015940866.1">
    <property type="nucleotide sequence ID" value="NC_011831.1"/>
</dbReference>
<dbReference type="EMBL" id="CP001337">
    <property type="protein sequence ID" value="ACL25008.1"/>
    <property type="molecule type" value="Genomic_DNA"/>
</dbReference>
<dbReference type="eggNOG" id="COG3408">
    <property type="taxonomic scope" value="Bacteria"/>
</dbReference>
<proteinExistence type="predicted"/>
<feature type="chain" id="PRO_5002870170" evidence="1">
    <location>
        <begin position="27"/>
        <end position="649"/>
    </location>
</feature>
<dbReference type="Gene3D" id="1.50.10.10">
    <property type="match status" value="1"/>
</dbReference>
<dbReference type="InterPro" id="IPR008928">
    <property type="entry name" value="6-hairpin_glycosidase_sf"/>
</dbReference>
<keyword evidence="1" id="KW-0732">Signal</keyword>
<gene>
    <name evidence="2" type="ordered locus">Cagg_2122</name>
</gene>
<dbReference type="Proteomes" id="UP000002508">
    <property type="component" value="Chromosome"/>
</dbReference>
<protein>
    <submittedName>
        <fullName evidence="2">Uncharacterized protein</fullName>
    </submittedName>
</protein>
<accession>B8GCG4</accession>
<evidence type="ECO:0000313" key="3">
    <source>
        <dbReference type="Proteomes" id="UP000002508"/>
    </source>
</evidence>
<dbReference type="HOGENOM" id="CLU_023780_0_0_0"/>
<feature type="signal peptide" evidence="1">
    <location>
        <begin position="1"/>
        <end position="26"/>
    </location>
</feature>
<evidence type="ECO:0000313" key="2">
    <source>
        <dbReference type="EMBL" id="ACL25008.1"/>
    </source>
</evidence>
<keyword evidence="3" id="KW-1185">Reference proteome</keyword>